<reference evidence="5" key="3">
    <citation type="submission" date="2015-04" db="UniProtKB">
        <authorList>
            <consortium name="EnsemblPlants"/>
        </authorList>
    </citation>
    <scope>IDENTIFICATION</scope>
    <source>
        <strain evidence="5">cv. Jemalong A17</strain>
    </source>
</reference>
<protein>
    <submittedName>
        <fullName evidence="4">PPR repeat protein</fullName>
    </submittedName>
</protein>
<dbReference type="NCBIfam" id="TIGR00756">
    <property type="entry name" value="PPR"/>
    <property type="match status" value="1"/>
</dbReference>
<keyword evidence="6" id="KW-1185">Reference proteome</keyword>
<dbReference type="eggNOG" id="KOG4197">
    <property type="taxonomic scope" value="Eukaryota"/>
</dbReference>
<dbReference type="PANTHER" id="PTHR47941">
    <property type="entry name" value="PENTATRICOPEPTIDE REPEAT-CONTAINING PROTEIN 3, MITOCHONDRIAL"/>
    <property type="match status" value="1"/>
</dbReference>
<dbReference type="Pfam" id="PF12854">
    <property type="entry name" value="PPR_1"/>
    <property type="match status" value="1"/>
</dbReference>
<organism evidence="4 6">
    <name type="scientific">Medicago truncatula</name>
    <name type="common">Barrel medic</name>
    <name type="synonym">Medicago tribuloides</name>
    <dbReference type="NCBI Taxonomy" id="3880"/>
    <lineage>
        <taxon>Eukaryota</taxon>
        <taxon>Viridiplantae</taxon>
        <taxon>Streptophyta</taxon>
        <taxon>Embryophyta</taxon>
        <taxon>Tracheophyta</taxon>
        <taxon>Spermatophyta</taxon>
        <taxon>Magnoliopsida</taxon>
        <taxon>eudicotyledons</taxon>
        <taxon>Gunneridae</taxon>
        <taxon>Pentapetalae</taxon>
        <taxon>rosids</taxon>
        <taxon>fabids</taxon>
        <taxon>Fabales</taxon>
        <taxon>Fabaceae</taxon>
        <taxon>Papilionoideae</taxon>
        <taxon>50 kb inversion clade</taxon>
        <taxon>NPAAA clade</taxon>
        <taxon>Hologalegina</taxon>
        <taxon>IRL clade</taxon>
        <taxon>Trifolieae</taxon>
        <taxon>Medicago</taxon>
    </lineage>
</organism>
<dbReference type="EnsemblPlants" id="AES77135">
    <property type="protein sequence ID" value="AES77135"/>
    <property type="gene ID" value="MTR_6g092390"/>
</dbReference>
<dbReference type="STRING" id="3880.G7KJB7"/>
<dbReference type="HOGENOM" id="CLU_1973823_0_0_1"/>
<dbReference type="PaxDb" id="3880-AES77135"/>
<accession>G7KJB7</accession>
<dbReference type="EMBL" id="CM001222">
    <property type="protein sequence ID" value="AES77135.1"/>
    <property type="molecule type" value="Genomic_DNA"/>
</dbReference>
<reference evidence="4 6" key="1">
    <citation type="journal article" date="2011" name="Nature">
        <title>The Medicago genome provides insight into the evolution of rhizobial symbioses.</title>
        <authorList>
            <person name="Young N.D."/>
            <person name="Debelle F."/>
            <person name="Oldroyd G.E."/>
            <person name="Geurts R."/>
            <person name="Cannon S.B."/>
            <person name="Udvardi M.K."/>
            <person name="Benedito V.A."/>
            <person name="Mayer K.F."/>
            <person name="Gouzy J."/>
            <person name="Schoof H."/>
            <person name="Van de Peer Y."/>
            <person name="Proost S."/>
            <person name="Cook D.R."/>
            <person name="Meyers B.C."/>
            <person name="Spannagl M."/>
            <person name="Cheung F."/>
            <person name="De Mita S."/>
            <person name="Krishnakumar V."/>
            <person name="Gundlach H."/>
            <person name="Zhou S."/>
            <person name="Mudge J."/>
            <person name="Bharti A.K."/>
            <person name="Murray J.D."/>
            <person name="Naoumkina M.A."/>
            <person name="Rosen B."/>
            <person name="Silverstein K.A."/>
            <person name="Tang H."/>
            <person name="Rombauts S."/>
            <person name="Zhao P.X."/>
            <person name="Zhou P."/>
            <person name="Barbe V."/>
            <person name="Bardou P."/>
            <person name="Bechner M."/>
            <person name="Bellec A."/>
            <person name="Berger A."/>
            <person name="Berges H."/>
            <person name="Bidwell S."/>
            <person name="Bisseling T."/>
            <person name="Choisne N."/>
            <person name="Couloux A."/>
            <person name="Denny R."/>
            <person name="Deshpande S."/>
            <person name="Dai X."/>
            <person name="Doyle J.J."/>
            <person name="Dudez A.M."/>
            <person name="Farmer A.D."/>
            <person name="Fouteau S."/>
            <person name="Franken C."/>
            <person name="Gibelin C."/>
            <person name="Gish J."/>
            <person name="Goldstein S."/>
            <person name="Gonzalez A.J."/>
            <person name="Green P.J."/>
            <person name="Hallab A."/>
            <person name="Hartog M."/>
            <person name="Hua A."/>
            <person name="Humphray S.J."/>
            <person name="Jeong D.H."/>
            <person name="Jing Y."/>
            <person name="Jocker A."/>
            <person name="Kenton S.M."/>
            <person name="Kim D.J."/>
            <person name="Klee K."/>
            <person name="Lai H."/>
            <person name="Lang C."/>
            <person name="Lin S."/>
            <person name="Macmil S.L."/>
            <person name="Magdelenat G."/>
            <person name="Matthews L."/>
            <person name="McCorrison J."/>
            <person name="Monaghan E.L."/>
            <person name="Mun J.H."/>
            <person name="Najar F.Z."/>
            <person name="Nicholson C."/>
            <person name="Noirot C."/>
            <person name="O'Bleness M."/>
            <person name="Paule C.R."/>
            <person name="Poulain J."/>
            <person name="Prion F."/>
            <person name="Qin B."/>
            <person name="Qu C."/>
            <person name="Retzel E.F."/>
            <person name="Riddle C."/>
            <person name="Sallet E."/>
            <person name="Samain S."/>
            <person name="Samson N."/>
            <person name="Sanders I."/>
            <person name="Saurat O."/>
            <person name="Scarpelli C."/>
            <person name="Schiex T."/>
            <person name="Segurens B."/>
            <person name="Severin A.J."/>
            <person name="Sherrier D.J."/>
            <person name="Shi R."/>
            <person name="Sims S."/>
            <person name="Singer S.R."/>
            <person name="Sinharoy S."/>
            <person name="Sterck L."/>
            <person name="Viollet A."/>
            <person name="Wang B.B."/>
            <person name="Wang K."/>
            <person name="Wang M."/>
            <person name="Wang X."/>
            <person name="Warfsmann J."/>
            <person name="Weissenbach J."/>
            <person name="White D.D."/>
            <person name="White J.D."/>
            <person name="Wiley G.B."/>
            <person name="Wincker P."/>
            <person name="Xing Y."/>
            <person name="Yang L."/>
            <person name="Yao Z."/>
            <person name="Ying F."/>
            <person name="Zhai J."/>
            <person name="Zhou L."/>
            <person name="Zuber A."/>
            <person name="Denarie J."/>
            <person name="Dixon R.A."/>
            <person name="May G.D."/>
            <person name="Schwartz D.C."/>
            <person name="Rogers J."/>
            <person name="Quetier F."/>
            <person name="Town C.D."/>
            <person name="Roe B.A."/>
        </authorList>
    </citation>
    <scope>NUCLEOTIDE SEQUENCE [LARGE SCALE GENOMIC DNA]</scope>
    <source>
        <strain evidence="4">A17</strain>
        <strain evidence="5 6">cv. Jemalong A17</strain>
    </source>
</reference>
<evidence type="ECO:0000313" key="5">
    <source>
        <dbReference type="EnsemblPlants" id="AES77135"/>
    </source>
</evidence>
<dbReference type="Gene3D" id="1.25.40.10">
    <property type="entry name" value="Tetratricopeptide repeat domain"/>
    <property type="match status" value="1"/>
</dbReference>
<name>G7KJB7_MEDTR</name>
<dbReference type="InterPro" id="IPR002885">
    <property type="entry name" value="PPR_rpt"/>
</dbReference>
<evidence type="ECO:0000313" key="6">
    <source>
        <dbReference type="Proteomes" id="UP000002051"/>
    </source>
</evidence>
<keyword evidence="2" id="KW-0677">Repeat</keyword>
<dbReference type="PROSITE" id="PS51375">
    <property type="entry name" value="PPR"/>
    <property type="match status" value="1"/>
</dbReference>
<evidence type="ECO:0000256" key="3">
    <source>
        <dbReference type="PROSITE-ProRule" id="PRU00708"/>
    </source>
</evidence>
<comment type="similarity">
    <text evidence="1">Belongs to the PPR family. P subfamily.</text>
</comment>
<evidence type="ECO:0000256" key="2">
    <source>
        <dbReference type="ARBA" id="ARBA00022737"/>
    </source>
</evidence>
<evidence type="ECO:0000313" key="4">
    <source>
        <dbReference type="EMBL" id="AES77135.1"/>
    </source>
</evidence>
<dbReference type="InterPro" id="IPR011990">
    <property type="entry name" value="TPR-like_helical_dom_sf"/>
</dbReference>
<dbReference type="AlphaFoldDB" id="G7KJB7"/>
<feature type="repeat" description="PPR" evidence="3">
    <location>
        <begin position="61"/>
        <end position="95"/>
    </location>
</feature>
<reference evidence="4 6" key="2">
    <citation type="journal article" date="2014" name="BMC Genomics">
        <title>An improved genome release (version Mt4.0) for the model legume Medicago truncatula.</title>
        <authorList>
            <person name="Tang H."/>
            <person name="Krishnakumar V."/>
            <person name="Bidwell S."/>
            <person name="Rosen B."/>
            <person name="Chan A."/>
            <person name="Zhou S."/>
            <person name="Gentzbittel L."/>
            <person name="Childs K.L."/>
            <person name="Yandell M."/>
            <person name="Gundlach H."/>
            <person name="Mayer K.F."/>
            <person name="Schwartz D.C."/>
            <person name="Town C.D."/>
        </authorList>
    </citation>
    <scope>GENOME REANNOTATION</scope>
    <source>
        <strain evidence="5 6">cv. Jemalong A17</strain>
    </source>
</reference>
<gene>
    <name evidence="4" type="ordered locus">MTR_6g092390</name>
</gene>
<proteinExistence type="inferred from homology"/>
<sequence>MYFAPNDGHNLVSSFNRLLHQKNPTPFIFQFGKILGSLVKIKCYHTAISLHRQMELGYDPNVITLTTLIKGLCLKGRIDQALHFHDKLVALGFCFNHVSYGTFLGFMFGTACSGSLMHRTSTRSSNF</sequence>
<evidence type="ECO:0000256" key="1">
    <source>
        <dbReference type="ARBA" id="ARBA00007626"/>
    </source>
</evidence>
<dbReference type="Proteomes" id="UP000002051">
    <property type="component" value="Chromosome 6"/>
</dbReference>